<keyword evidence="2" id="KW-1133">Transmembrane helix</keyword>
<proteinExistence type="predicted"/>
<name>A0AAV0E2R8_9ASTE</name>
<dbReference type="AlphaFoldDB" id="A0AAV0E2R8"/>
<feature type="transmembrane region" description="Helical" evidence="2">
    <location>
        <begin position="143"/>
        <end position="163"/>
    </location>
</feature>
<reference evidence="3" key="1">
    <citation type="submission" date="2022-07" db="EMBL/GenBank/DDBJ databases">
        <authorList>
            <person name="Macas J."/>
            <person name="Novak P."/>
            <person name="Neumann P."/>
        </authorList>
    </citation>
    <scope>NUCLEOTIDE SEQUENCE</scope>
</reference>
<evidence type="ECO:0000313" key="4">
    <source>
        <dbReference type="Proteomes" id="UP001152523"/>
    </source>
</evidence>
<feature type="compositionally biased region" description="Low complexity" evidence="1">
    <location>
        <begin position="24"/>
        <end position="36"/>
    </location>
</feature>
<sequence length="191" mass="21970">MGSSQSTKNIRFKSSNKEKKLMMSSSSSSPTTSSSSGWQRNDHRHYHHRYHHQPSNHVTTIADSNVTGHGHSVQAADDDIDTKAEEYIKRIRKKFESQCQMEEVDALNLNGGVQGVEEDKKPTAGWHFFLATGGDGAGRSLRWWLRPACNFIFLFFIFFIFLFKLYAPIVMLLQFSFYLLLFRQLLRTLTT</sequence>
<keyword evidence="4" id="KW-1185">Reference proteome</keyword>
<comment type="caution">
    <text evidence="3">The sequence shown here is derived from an EMBL/GenBank/DDBJ whole genome shotgun (WGS) entry which is preliminary data.</text>
</comment>
<gene>
    <name evidence="3" type="ORF">CEPIT_LOCUS21090</name>
</gene>
<evidence type="ECO:0000256" key="1">
    <source>
        <dbReference type="SAM" id="MobiDB-lite"/>
    </source>
</evidence>
<feature type="region of interest" description="Disordered" evidence="1">
    <location>
        <begin position="1"/>
        <end position="41"/>
    </location>
</feature>
<dbReference type="EMBL" id="CAMAPF010000245">
    <property type="protein sequence ID" value="CAH9115456.1"/>
    <property type="molecule type" value="Genomic_DNA"/>
</dbReference>
<feature type="compositionally biased region" description="Polar residues" evidence="1">
    <location>
        <begin position="1"/>
        <end position="13"/>
    </location>
</feature>
<protein>
    <submittedName>
        <fullName evidence="3">Uncharacterized protein</fullName>
    </submittedName>
</protein>
<evidence type="ECO:0000313" key="3">
    <source>
        <dbReference type="EMBL" id="CAH9115456.1"/>
    </source>
</evidence>
<dbReference type="Proteomes" id="UP001152523">
    <property type="component" value="Unassembled WGS sequence"/>
</dbReference>
<evidence type="ECO:0000256" key="2">
    <source>
        <dbReference type="SAM" id="Phobius"/>
    </source>
</evidence>
<keyword evidence="2" id="KW-0472">Membrane</keyword>
<accession>A0AAV0E2R8</accession>
<organism evidence="3 4">
    <name type="scientific">Cuscuta epithymum</name>
    <dbReference type="NCBI Taxonomy" id="186058"/>
    <lineage>
        <taxon>Eukaryota</taxon>
        <taxon>Viridiplantae</taxon>
        <taxon>Streptophyta</taxon>
        <taxon>Embryophyta</taxon>
        <taxon>Tracheophyta</taxon>
        <taxon>Spermatophyta</taxon>
        <taxon>Magnoliopsida</taxon>
        <taxon>eudicotyledons</taxon>
        <taxon>Gunneridae</taxon>
        <taxon>Pentapetalae</taxon>
        <taxon>asterids</taxon>
        <taxon>lamiids</taxon>
        <taxon>Solanales</taxon>
        <taxon>Convolvulaceae</taxon>
        <taxon>Cuscuteae</taxon>
        <taxon>Cuscuta</taxon>
        <taxon>Cuscuta subgen. Cuscuta</taxon>
    </lineage>
</organism>
<keyword evidence="2" id="KW-0812">Transmembrane</keyword>